<comment type="similarity">
    <text evidence="1">Belongs to the type-I restriction system S methylase family.</text>
</comment>
<dbReference type="Proteomes" id="UP001196843">
    <property type="component" value="Unassembled WGS sequence"/>
</dbReference>
<name>A0ABS7HLN0_9MICO</name>
<accession>A0ABS7HLN0</accession>
<keyword evidence="5" id="KW-0540">Nuclease</keyword>
<dbReference type="Gene3D" id="3.90.220.20">
    <property type="entry name" value="DNA methylase specificity domains"/>
    <property type="match status" value="2"/>
</dbReference>
<feature type="domain" description="Type I restriction modification DNA specificity" evidence="4">
    <location>
        <begin position="58"/>
        <end position="165"/>
    </location>
</feature>
<evidence type="ECO:0000259" key="4">
    <source>
        <dbReference type="Pfam" id="PF01420"/>
    </source>
</evidence>
<dbReference type="EMBL" id="JAEUAW010000004">
    <property type="protein sequence ID" value="MBW9093325.1"/>
    <property type="molecule type" value="Genomic_DNA"/>
</dbReference>
<dbReference type="InterPro" id="IPR000055">
    <property type="entry name" value="Restrct_endonuc_typeI_TRD"/>
</dbReference>
<dbReference type="PANTHER" id="PTHR30408">
    <property type="entry name" value="TYPE-1 RESTRICTION ENZYME ECOKI SPECIFICITY PROTEIN"/>
    <property type="match status" value="1"/>
</dbReference>
<keyword evidence="2" id="KW-0680">Restriction system</keyword>
<dbReference type="PANTHER" id="PTHR30408:SF12">
    <property type="entry name" value="TYPE I RESTRICTION ENZYME MJAVIII SPECIFICITY SUBUNIT"/>
    <property type="match status" value="1"/>
</dbReference>
<dbReference type="InterPro" id="IPR052021">
    <property type="entry name" value="Type-I_RS_S_subunit"/>
</dbReference>
<dbReference type="SUPFAM" id="SSF116734">
    <property type="entry name" value="DNA methylase specificity domain"/>
    <property type="match status" value="2"/>
</dbReference>
<keyword evidence="3" id="KW-0238">DNA-binding</keyword>
<gene>
    <name evidence="5" type="ORF">JNB62_06490</name>
</gene>
<proteinExistence type="inferred from homology"/>
<dbReference type="GO" id="GO:0004519">
    <property type="term" value="F:endonuclease activity"/>
    <property type="evidence" value="ECO:0007669"/>
    <property type="project" value="UniProtKB-KW"/>
</dbReference>
<dbReference type="Pfam" id="PF01420">
    <property type="entry name" value="Methylase_S"/>
    <property type="match status" value="1"/>
</dbReference>
<keyword evidence="6" id="KW-1185">Reference proteome</keyword>
<protein>
    <submittedName>
        <fullName evidence="5">Restriction endonuclease subunit S</fullName>
    </submittedName>
</protein>
<comment type="caution">
    <text evidence="5">The sequence shown here is derived from an EMBL/GenBank/DDBJ whole genome shotgun (WGS) entry which is preliminary data.</text>
</comment>
<evidence type="ECO:0000256" key="2">
    <source>
        <dbReference type="ARBA" id="ARBA00022747"/>
    </source>
</evidence>
<organism evidence="5 6">
    <name type="scientific">Microbacterium jejuense</name>
    <dbReference type="NCBI Taxonomy" id="1263637"/>
    <lineage>
        <taxon>Bacteria</taxon>
        <taxon>Bacillati</taxon>
        <taxon>Actinomycetota</taxon>
        <taxon>Actinomycetes</taxon>
        <taxon>Micrococcales</taxon>
        <taxon>Microbacteriaceae</taxon>
        <taxon>Microbacterium</taxon>
    </lineage>
</organism>
<dbReference type="InterPro" id="IPR044946">
    <property type="entry name" value="Restrct_endonuc_typeI_TRD_sf"/>
</dbReference>
<evidence type="ECO:0000256" key="1">
    <source>
        <dbReference type="ARBA" id="ARBA00010923"/>
    </source>
</evidence>
<evidence type="ECO:0000313" key="5">
    <source>
        <dbReference type="EMBL" id="MBW9093325.1"/>
    </source>
</evidence>
<keyword evidence="5" id="KW-0255">Endonuclease</keyword>
<reference evidence="5 6" key="1">
    <citation type="journal article" date="2021" name="MBio">
        <title>Poor Competitiveness of Bradyrhizobium in Pigeon Pea Root Colonization in Indian Soils.</title>
        <authorList>
            <person name="Chalasani D."/>
            <person name="Basu A."/>
            <person name="Pullabhotla S.V.S.R.N."/>
            <person name="Jorrin B."/>
            <person name="Neal A.L."/>
            <person name="Poole P.S."/>
            <person name="Podile A.R."/>
            <person name="Tkacz A."/>
        </authorList>
    </citation>
    <scope>NUCLEOTIDE SEQUENCE [LARGE SCALE GENOMIC DNA]</scope>
    <source>
        <strain evidence="5 6">HU14</strain>
    </source>
</reference>
<evidence type="ECO:0000256" key="3">
    <source>
        <dbReference type="ARBA" id="ARBA00023125"/>
    </source>
</evidence>
<sequence length="389" mass="41024">MKIGSGATPRGGEAVYQSHGVSLIRSQNVLDNAMRVDDIAHISDDAAEALRGVTVEPGDVLINITGDSVARCAVVDPSILPARVNQHVAIIRPGLSLNSLFLQKLLVAPKMKTHLLTIATGGGTRNALTKSQLSGLHIPLPRLSEQQAIAEVLGALDDKIAANTALAATAAAVASTELRATIRAGALELSIDEVSILLARGITPRYLPDGEGTRVLNQKCVRDQVVSLEPSRWTDDSKVKQEKLIAVGDVLVNSTGQGTLGRVARWTLQERATVDSHVTIVRPNPDVSDPAVIGQAILAIEADIEALGEGSTGQTELSRVELGRARIRIPSRDRADRLGATLRALSARSDAARSENVTLAATRDALLPQLMSGRLRVRDAEAAASEAGV</sequence>
<evidence type="ECO:0000313" key="6">
    <source>
        <dbReference type="Proteomes" id="UP001196843"/>
    </source>
</evidence>
<keyword evidence="5" id="KW-0378">Hydrolase</keyword>
<dbReference type="RefSeq" id="WP_220300054.1">
    <property type="nucleotide sequence ID" value="NZ_JAEUAW010000004.1"/>
</dbReference>